<dbReference type="SMART" id="SM00639">
    <property type="entry name" value="PSA"/>
    <property type="match status" value="29"/>
</dbReference>
<proteinExistence type="predicted"/>
<reference evidence="2" key="1">
    <citation type="submission" date="2021-01" db="EMBL/GenBank/DDBJ databases">
        <authorList>
            <consortium name="Genoscope - CEA"/>
            <person name="William W."/>
        </authorList>
    </citation>
    <scope>NUCLEOTIDE SEQUENCE</scope>
</reference>
<feature type="chain" id="PRO_5035880927" evidence="1">
    <location>
        <begin position="18"/>
        <end position="2515"/>
    </location>
</feature>
<evidence type="ECO:0000256" key="1">
    <source>
        <dbReference type="SAM" id="SignalP"/>
    </source>
</evidence>
<sequence>MIKIIIILLLLSNFLIAEQLLNVHCDCTSIKVKIDCLSSYKNCYWQEDGEFCVEEKNNQSQNIIIKEKQQYCQQFIDMKTCLKIESCAWILLDKIYSCQTFPGCNFYQNTTHEECQSYSTLCISDGITCVQKHQNCIDYETQMSCEFIQQPQQYYCYWAMNLCLQANFCDLLPKSLNTDEQCRTAMKTCTVNIDQGCIDSGLNCSDQKNESQCYWNLDQTIQCIWVNNECFERNCKTLAQQLKTSNCKRDIKNYKCYEDGQNGCSEILVCQNLKSLSSCQNYQQECYWDVNTCIKRECYYAPNSFNTWEQCQDFSKECIPKLLYGCQQIQECNDAEIQQACLYDKFGNSCFWNENNQCQKKLCENITIQELENKTCNQILENCIKNKYGNCMNKTNCLFIQIYQEFKIDCLSSYKNCYWQEDGEFCVEEKNNQSQNIIIKEKQQYCQQFIDMKTCLKIESCAWILLDKIYSCQTFPGCNFYQNTTHEECQSYSTLCISDGITCVQKHQNCIDYETQMSCEFIQQPQQYYCYWAMNLCLQANFCDLLPKSLNTDEQCRTAMKTCTVNIDQGCIDSGLNCSDQKNESQCYWNLDQTIQCIWVNNECFERNCKTLAQQLKTSNCKRDIKNYKCYEDGQNGCSEILVCQNLKSLSSCQNYQQECYWDVNTCIKRECYYAPNSFNTWEQCQDFSKECIPKLLYGCQQIQECNDAEIQQACLYDKFGNSCFWNENNQCQKKLCENITIQELENKTCNQILENCIKNKYGNCMNKTNCLFIQIYQECDNQYDINGKLCFWDEIKQVCLEKKCSNSPKRSSHQQCQEFQSTCTINKTGDQCVEWTCNISKSQEICEQSVSRCIWNQRCIEKVCEFASKNIKTHQECQDYLNSCTLSNLGYGCMNIPLKCEAITTKGGCVKRVIKPGGSKLNCGWYEDKCIDKACVTAPLNLLNDYQCDYYEKGCVIKYVKENQSIVAKGCQELSLTCEQRINFEQCIIQRIDYPVCIWIPNINVCKIKSCLTASIENSTGSLKEFNLEQCHSYSSNCIPNANNDGCINQQQFCYQLSKNNCFHSLEGNCFFNQNSCVLKICKNINQYSHESCYSNLKTCTVNSNLTGCQTLAKQCYEYISKDQCQITITEQKCLWENNYCRELECMDVPQIQDFNSYNSCQNQSSKCTVIRSLDICDELEYNCIDYKTQERCFRSANNAEDNCIWIYNRCYDQKSITNQVCSNFKGTKEICRQYKLGCTNVDNATIYNYCYFDCNQVSLANLTFQFCQSLSYQCSVNIQGTACVVMQPSCELYYQEESCFQILHFRCFYENGSCHTLISGDDCQKIQGPFTDEYCSLKNNLCLANKNQSSCIKLHYDCSNYLSEENCTRNQFNQRCIIINGLCTQISDPQNQCQLIQNQNGTLNYDYCSSYSNYCVGTQDQTNCFFIPYSCQEYNYDFNHCVYSRQGKCYYNVQYNICLSVQNPSTDCIQITRPSLLFQDCQSYNINCSVSYDGTYCIEIKDYCQYYNAFDQCYQARYERCISIQSNGIHQCISFNQWIPCKIIYLQVNQYNHFECNSKNKLCTNDSTTSCTEKNCSNYIGSEFNHNNCNTWKSDCTVSTFYDKCVPMLTKCSLNNIESCVHSYEGDCIVIDGICQIKQCQKAPDYLQTHSQCNEYSSHCTIAKVGGCVNKMACQFYSQIQCYSSEDNQNCFWNPSKKTCVVANCLQIETTELFDSHDECYYVVGLSIKCTVRSQNGVPIPGCMMLTQCSNYSIKQQCVISIDNISCEWNENFNPPQCMDKSCQTASNQLVKHEECNSYYLNCTVSKFIDPNTNQYIVGRCQELQSCGLYTFEEQCVIDINNNPCQWTGNYCTIKYCETAPFSDLYDTNQECKDYFGEDCVVSDFGKGCMTIKIKCEDYILEQQCQKNKFGQLCFWNSDIMKCLENTCQNIEQHNYEQCNIMNQNCFSPNIECRNLICEDLKYQTDFECEYHMKGCTTNGDQCVKRGSCLQAMHRKGCVKSNLGEICVWIIKQENDYGYCDIAVCDTAPTSYSTEEQCQFHNINCTVKKKGGCKEKSTCENFEQQEACIIDINGNKCFWEDYICRSFNCQDYKGLTYESCQYFNENCTLGYNGYCTQMLNCNQYTLKSMCYKGFDGICVWILDDQQTSDSEGQCYQFSQCESLQLFTDTKCKQASKLCTTNGINCVPLTSCNQTNINGGCVTGIDGECIMYFDIQKQALQCTLYKTCSQAQFYTYFDCQSANKKCTTNGQNCIEFLECNQYQNKVSCVKDKNQKNCSWDSYYCRDQQCQDYKLEDECEKHDCVWNENICNNKKKQDCFDFVQQEECNASHDELNCSFDGITCKPNQNIDCFSFLTEKICYQHKNPIDCFWQDNRCQRFQNCSDANNNKNACYQFSKHCMFIQDNCKPIDCQRYYEINGICSRIKTLDKKYVIFCSKVNDFCLELNPTTLTQSNCFQQSDQTFVWNTQTNKCEACFQDNSLDISNTTDINSPNERKQQQILSSIMILIFLLSIY</sequence>
<organism evidence="2 3">
    <name type="scientific">Paramecium sonneborni</name>
    <dbReference type="NCBI Taxonomy" id="65129"/>
    <lineage>
        <taxon>Eukaryota</taxon>
        <taxon>Sar</taxon>
        <taxon>Alveolata</taxon>
        <taxon>Ciliophora</taxon>
        <taxon>Intramacronucleata</taxon>
        <taxon>Oligohymenophorea</taxon>
        <taxon>Peniculida</taxon>
        <taxon>Parameciidae</taxon>
        <taxon>Paramecium</taxon>
    </lineage>
</organism>
<dbReference type="Pfam" id="PF01508">
    <property type="entry name" value="Paramecium_SA"/>
    <property type="match status" value="22"/>
</dbReference>
<accession>A0A8S1R3X4</accession>
<dbReference type="Proteomes" id="UP000692954">
    <property type="component" value="Unassembled WGS sequence"/>
</dbReference>
<dbReference type="InterPro" id="IPR002895">
    <property type="entry name" value="Paramecium_SA"/>
</dbReference>
<dbReference type="EMBL" id="CAJJDN010000137">
    <property type="protein sequence ID" value="CAD8122235.1"/>
    <property type="molecule type" value="Genomic_DNA"/>
</dbReference>
<protein>
    <submittedName>
        <fullName evidence="2">Uncharacterized protein</fullName>
    </submittedName>
</protein>
<evidence type="ECO:0000313" key="2">
    <source>
        <dbReference type="EMBL" id="CAD8122235.1"/>
    </source>
</evidence>
<name>A0A8S1R3X4_9CILI</name>
<comment type="caution">
    <text evidence="2">The sequence shown here is derived from an EMBL/GenBank/DDBJ whole genome shotgun (WGS) entry which is preliminary data.</text>
</comment>
<gene>
    <name evidence="2" type="ORF">PSON_ATCC_30995.1.T1370056</name>
</gene>
<feature type="signal peptide" evidence="1">
    <location>
        <begin position="1"/>
        <end position="17"/>
    </location>
</feature>
<keyword evidence="1" id="KW-0732">Signal</keyword>
<keyword evidence="3" id="KW-1185">Reference proteome</keyword>
<evidence type="ECO:0000313" key="3">
    <source>
        <dbReference type="Proteomes" id="UP000692954"/>
    </source>
</evidence>